<proteinExistence type="predicted"/>
<sequence>MKKRLSMTLVSIMVLGALVGCGTGGDKPASSGGGDKGTKKDEFSFYFTGSLNVKDLWEAVVPMFEKKYPNIKVKMVHIDSGSGGQSTVDRIIAAKQANQKSGNIDLYEAGLSDVSKGIKEELWDSLDAKKIPNLSKVEEVKLTNVKGMAIPYRASAVILAYNSAKVKAPPKTANELYDWIRKNPGRFAYNDPATGGAGDSFVQTAIYNFLPPEANVSSDPSNMQKWDQGFALLKELHPFMYQKGVYPKKNQGTLDLLANGEVDIIPAWSDQALEQSAKKLLPDTTKLTQIEPSFTGGPTYMMVPKLSEHTESVYTFLDYVLSPEAQSVIVTKMYGYPGIKWSEMPQDLKDKFKDVAGGYRTFNIGDLGKEIQKRWQRDVAGQ</sequence>
<feature type="signal peptide" evidence="1">
    <location>
        <begin position="1"/>
        <end position="19"/>
    </location>
</feature>
<feature type="chain" id="PRO_5038624293" evidence="1">
    <location>
        <begin position="20"/>
        <end position="382"/>
    </location>
</feature>
<dbReference type="Pfam" id="PF13416">
    <property type="entry name" value="SBP_bac_8"/>
    <property type="match status" value="1"/>
</dbReference>
<keyword evidence="1" id="KW-0732">Signal</keyword>
<evidence type="ECO:0000313" key="3">
    <source>
        <dbReference type="Proteomes" id="UP000295636"/>
    </source>
</evidence>
<dbReference type="InterPro" id="IPR006059">
    <property type="entry name" value="SBP"/>
</dbReference>
<dbReference type="AlphaFoldDB" id="A0A4R5KCM8"/>
<reference evidence="2 3" key="1">
    <citation type="submission" date="2019-03" db="EMBL/GenBank/DDBJ databases">
        <title>This is whole genome sequence of Paenibacillus sp MS74 strain.</title>
        <authorList>
            <person name="Trinh H.N."/>
        </authorList>
    </citation>
    <scope>NUCLEOTIDE SEQUENCE [LARGE SCALE GENOMIC DNA]</scope>
    <source>
        <strain evidence="2 3">MS74</strain>
    </source>
</reference>
<keyword evidence="3" id="KW-1185">Reference proteome</keyword>
<dbReference type="PANTHER" id="PTHR42779:SF1">
    <property type="entry name" value="PROTEIN YNJB"/>
    <property type="match status" value="1"/>
</dbReference>
<dbReference type="OrthoDB" id="3239593at2"/>
<evidence type="ECO:0000256" key="1">
    <source>
        <dbReference type="SAM" id="SignalP"/>
    </source>
</evidence>
<gene>
    <name evidence="2" type="ORF">E1757_29995</name>
</gene>
<dbReference type="Proteomes" id="UP000295636">
    <property type="component" value="Unassembled WGS sequence"/>
</dbReference>
<dbReference type="EMBL" id="SMRT01000021">
    <property type="protein sequence ID" value="TDF92385.1"/>
    <property type="molecule type" value="Genomic_DNA"/>
</dbReference>
<dbReference type="PANTHER" id="PTHR42779">
    <property type="entry name" value="PROTEIN YNJB"/>
    <property type="match status" value="1"/>
</dbReference>
<dbReference type="Gene3D" id="3.40.190.10">
    <property type="entry name" value="Periplasmic binding protein-like II"/>
    <property type="match status" value="2"/>
</dbReference>
<dbReference type="PROSITE" id="PS51257">
    <property type="entry name" value="PROKAR_LIPOPROTEIN"/>
    <property type="match status" value="1"/>
</dbReference>
<dbReference type="SUPFAM" id="SSF53850">
    <property type="entry name" value="Periplasmic binding protein-like II"/>
    <property type="match status" value="1"/>
</dbReference>
<accession>A0A4R5KCM8</accession>
<comment type="caution">
    <text evidence="2">The sequence shown here is derived from an EMBL/GenBank/DDBJ whole genome shotgun (WGS) entry which is preliminary data.</text>
</comment>
<name>A0A4R5KCM8_9BACL</name>
<evidence type="ECO:0000313" key="2">
    <source>
        <dbReference type="EMBL" id="TDF92385.1"/>
    </source>
</evidence>
<protein>
    <submittedName>
        <fullName evidence="2">Extracellular solute-binding protein</fullName>
    </submittedName>
</protein>
<organism evidence="2 3">
    <name type="scientific">Paenibacillus piri</name>
    <dbReference type="NCBI Taxonomy" id="2547395"/>
    <lineage>
        <taxon>Bacteria</taxon>
        <taxon>Bacillati</taxon>
        <taxon>Bacillota</taxon>
        <taxon>Bacilli</taxon>
        <taxon>Bacillales</taxon>
        <taxon>Paenibacillaceae</taxon>
        <taxon>Paenibacillus</taxon>
    </lineage>
</organism>